<reference evidence="13" key="1">
    <citation type="journal article" date="2024" name="Gigascience">
        <title>Chromosome-level genome of the poultry shaft louse Menopon gallinae provides insight into the host-switching and adaptive evolution of parasitic lice.</title>
        <authorList>
            <person name="Xu Y."/>
            <person name="Ma L."/>
            <person name="Liu S."/>
            <person name="Liang Y."/>
            <person name="Liu Q."/>
            <person name="He Z."/>
            <person name="Tian L."/>
            <person name="Duan Y."/>
            <person name="Cai W."/>
            <person name="Li H."/>
            <person name="Song F."/>
        </authorList>
    </citation>
    <scope>NUCLEOTIDE SEQUENCE</scope>
    <source>
        <strain evidence="13">Cailab_2023a</strain>
    </source>
</reference>
<evidence type="ECO:0000256" key="2">
    <source>
        <dbReference type="ARBA" id="ARBA00004107"/>
    </source>
</evidence>
<evidence type="ECO:0000256" key="10">
    <source>
        <dbReference type="ARBA" id="ARBA00023228"/>
    </source>
</evidence>
<accession>A0AAW2HN97</accession>
<gene>
    <name evidence="13" type="ORF">PYX00_008437</name>
</gene>
<sequence length="256" mass="27553">MGDEKDERQPLLQSDSNTGYSRVVGNERPGVSQEGPNDYPQMAHLPVGGSTEPNLPVAKNGVAMITCRVCQAMIDVSGKLEQHVVKCTQCSEATPIKNAPAGKKYVRCPCNCLLICKTSSQKIACPRPNCKRIINLVQSPLTPPTPNKPGMFQLTCAHCNDTFLCNMLNNALVRCPHCGKVSSVGPDFAKGRAILCIIIAVIILIIAIGVTAGTYKMAEKSGRLYVVYIGAFLLALIALGRGIYYCTVRVSVINNT</sequence>
<keyword evidence="5 11" id="KW-0812">Transmembrane</keyword>
<dbReference type="PANTHER" id="PTHR21014">
    <property type="entry name" value="PHOSPHATIDYLINOSITOL-4,5-BISPHOSPHATE 4-PHOSPHATASE"/>
    <property type="match status" value="1"/>
</dbReference>
<comment type="function">
    <text evidence="11">Catalyzes the hydrolysis of phosphatidylinositol-4,5-bisphosphate (PtdIns-4,5-P2) to phosphatidylinositol-4-phosphate (PtdIns-4-P).</text>
</comment>
<dbReference type="AlphaFoldDB" id="A0AAW2HN97"/>
<dbReference type="GO" id="GO:0005765">
    <property type="term" value="C:lysosomal membrane"/>
    <property type="evidence" value="ECO:0007669"/>
    <property type="project" value="UniProtKB-SubCell"/>
</dbReference>
<evidence type="ECO:0000256" key="8">
    <source>
        <dbReference type="ARBA" id="ARBA00022989"/>
    </source>
</evidence>
<evidence type="ECO:0000313" key="13">
    <source>
        <dbReference type="EMBL" id="KAL0271302.1"/>
    </source>
</evidence>
<protein>
    <recommendedName>
        <fullName evidence="4 11">Phosphatidylinositol-4,5-bisphosphate 4-phosphatase</fullName>
        <ecNumber evidence="4 11">3.1.3.78</ecNumber>
    </recommendedName>
</protein>
<feature type="transmembrane region" description="Helical" evidence="11">
    <location>
        <begin position="224"/>
        <end position="244"/>
    </location>
</feature>
<evidence type="ECO:0000256" key="1">
    <source>
        <dbReference type="ARBA" id="ARBA00001261"/>
    </source>
</evidence>
<organism evidence="13">
    <name type="scientific">Menopon gallinae</name>
    <name type="common">poultry shaft louse</name>
    <dbReference type="NCBI Taxonomy" id="328185"/>
    <lineage>
        <taxon>Eukaryota</taxon>
        <taxon>Metazoa</taxon>
        <taxon>Ecdysozoa</taxon>
        <taxon>Arthropoda</taxon>
        <taxon>Hexapoda</taxon>
        <taxon>Insecta</taxon>
        <taxon>Pterygota</taxon>
        <taxon>Neoptera</taxon>
        <taxon>Paraneoptera</taxon>
        <taxon>Psocodea</taxon>
        <taxon>Troctomorpha</taxon>
        <taxon>Phthiraptera</taxon>
        <taxon>Amblycera</taxon>
        <taxon>Menoponidae</taxon>
        <taxon>Menopon</taxon>
    </lineage>
</organism>
<keyword evidence="8 11" id="KW-1133">Transmembrane helix</keyword>
<evidence type="ECO:0000256" key="11">
    <source>
        <dbReference type="RuleBase" id="RU365008"/>
    </source>
</evidence>
<feature type="region of interest" description="Disordered" evidence="12">
    <location>
        <begin position="1"/>
        <end position="37"/>
    </location>
</feature>
<dbReference type="GO" id="GO:0034597">
    <property type="term" value="F:phosphatidylinositol-4,5-bisphosphate 4-phosphatase activity"/>
    <property type="evidence" value="ECO:0007669"/>
    <property type="project" value="UniProtKB-EC"/>
</dbReference>
<evidence type="ECO:0000256" key="6">
    <source>
        <dbReference type="ARBA" id="ARBA00022753"/>
    </source>
</evidence>
<name>A0AAW2HN97_9NEOP</name>
<dbReference type="EC" id="3.1.3.78" evidence="4 11"/>
<dbReference type="GO" id="GO:0005886">
    <property type="term" value="C:plasma membrane"/>
    <property type="evidence" value="ECO:0007669"/>
    <property type="project" value="TreeGrafter"/>
</dbReference>
<evidence type="ECO:0000256" key="3">
    <source>
        <dbReference type="ARBA" id="ARBA00004155"/>
    </source>
</evidence>
<evidence type="ECO:0000256" key="7">
    <source>
        <dbReference type="ARBA" id="ARBA00022801"/>
    </source>
</evidence>
<keyword evidence="6 11" id="KW-0967">Endosome</keyword>
<dbReference type="InterPro" id="IPR019178">
    <property type="entry name" value="PtdIns-P2-Ptase"/>
</dbReference>
<comment type="catalytic activity">
    <reaction evidence="1 11">
        <text>a 1,2-diacyl-sn-glycero-3-phospho-(1D-myo-inositol-4,5-bisphosphate) + H2O = a 1,2-diacyl-sn-glycero-3-phospho-(1D-myo-inositol-5-phosphate) + phosphate</text>
        <dbReference type="Rhea" id="RHEA:25674"/>
        <dbReference type="ChEBI" id="CHEBI:15377"/>
        <dbReference type="ChEBI" id="CHEBI:43474"/>
        <dbReference type="ChEBI" id="CHEBI:57795"/>
        <dbReference type="ChEBI" id="CHEBI:58456"/>
        <dbReference type="EC" id="3.1.3.78"/>
    </reaction>
</comment>
<keyword evidence="7 11" id="KW-0378">Hydrolase</keyword>
<evidence type="ECO:0000256" key="4">
    <source>
        <dbReference type="ARBA" id="ARBA00012936"/>
    </source>
</evidence>
<comment type="subcellular location">
    <subcellularLocation>
        <location evidence="2 11">Late endosome membrane</location>
        <topology evidence="2 11">Multi-pass membrane protein</topology>
    </subcellularLocation>
    <subcellularLocation>
        <location evidence="3 11">Lysosome membrane</location>
        <topology evidence="3 11">Multi-pass membrane protein</topology>
    </subcellularLocation>
</comment>
<dbReference type="GO" id="GO:0031902">
    <property type="term" value="C:late endosome membrane"/>
    <property type="evidence" value="ECO:0007669"/>
    <property type="project" value="UniProtKB-SubCell"/>
</dbReference>
<dbReference type="GO" id="GO:0046856">
    <property type="term" value="P:phosphatidylinositol dephosphorylation"/>
    <property type="evidence" value="ECO:0007669"/>
    <property type="project" value="InterPro"/>
</dbReference>
<dbReference type="GO" id="GO:0030670">
    <property type="term" value="C:phagocytic vesicle membrane"/>
    <property type="evidence" value="ECO:0007669"/>
    <property type="project" value="TreeGrafter"/>
</dbReference>
<keyword evidence="9 11" id="KW-0472">Membrane</keyword>
<evidence type="ECO:0000256" key="9">
    <source>
        <dbReference type="ARBA" id="ARBA00023136"/>
    </source>
</evidence>
<dbReference type="Pfam" id="PF09788">
    <property type="entry name" value="Tmemb_55A"/>
    <property type="match status" value="1"/>
</dbReference>
<feature type="compositionally biased region" description="Polar residues" evidence="12">
    <location>
        <begin position="11"/>
        <end position="20"/>
    </location>
</feature>
<evidence type="ECO:0000256" key="5">
    <source>
        <dbReference type="ARBA" id="ARBA00022692"/>
    </source>
</evidence>
<feature type="transmembrane region" description="Helical" evidence="11">
    <location>
        <begin position="192"/>
        <end position="212"/>
    </location>
</feature>
<comment type="caution">
    <text evidence="13">The sequence shown here is derived from an EMBL/GenBank/DDBJ whole genome shotgun (WGS) entry which is preliminary data.</text>
</comment>
<dbReference type="EMBL" id="JARGDH010000004">
    <property type="protein sequence ID" value="KAL0271302.1"/>
    <property type="molecule type" value="Genomic_DNA"/>
</dbReference>
<evidence type="ECO:0000256" key="12">
    <source>
        <dbReference type="SAM" id="MobiDB-lite"/>
    </source>
</evidence>
<keyword evidence="10 11" id="KW-0458">Lysosome</keyword>
<proteinExistence type="predicted"/>
<dbReference type="PANTHER" id="PTHR21014:SF6">
    <property type="entry name" value="PHOSPHATIDYLINOSITOL-4,5-BISPHOSPHATE 4-PHOSPHATASE"/>
    <property type="match status" value="1"/>
</dbReference>